<protein>
    <recommendedName>
        <fullName evidence="3">Type II secretion system core protein G</fullName>
    </recommendedName>
</protein>
<dbReference type="InterPro" id="IPR012902">
    <property type="entry name" value="N_methyl_site"/>
</dbReference>
<proteinExistence type="inferred from homology"/>
<evidence type="ECO:0000256" key="9">
    <source>
        <dbReference type="ARBA" id="ARBA00023136"/>
    </source>
</evidence>
<keyword evidence="8 11" id="KW-1133">Transmembrane helix</keyword>
<dbReference type="PROSITE" id="PS00409">
    <property type="entry name" value="PROKAR_NTER_METHYL"/>
    <property type="match status" value="1"/>
</dbReference>
<evidence type="ECO:0000256" key="11">
    <source>
        <dbReference type="SAM" id="Phobius"/>
    </source>
</evidence>
<keyword evidence="6" id="KW-0997">Cell inner membrane</keyword>
<dbReference type="InterPro" id="IPR000983">
    <property type="entry name" value="Bac_GSPG_pilin"/>
</dbReference>
<evidence type="ECO:0000256" key="8">
    <source>
        <dbReference type="ARBA" id="ARBA00022989"/>
    </source>
</evidence>
<dbReference type="NCBIfam" id="TIGR01710">
    <property type="entry name" value="typeII_sec_gspG"/>
    <property type="match status" value="1"/>
</dbReference>
<keyword evidence="5" id="KW-0488">Methylation</keyword>
<evidence type="ECO:0000256" key="3">
    <source>
        <dbReference type="ARBA" id="ARBA00020042"/>
    </source>
</evidence>
<feature type="domain" description="Type II secretion system protein GspG C-terminal" evidence="12">
    <location>
        <begin position="35"/>
        <end position="144"/>
    </location>
</feature>
<evidence type="ECO:0000256" key="2">
    <source>
        <dbReference type="ARBA" id="ARBA00009984"/>
    </source>
</evidence>
<evidence type="ECO:0000256" key="6">
    <source>
        <dbReference type="ARBA" id="ARBA00022519"/>
    </source>
</evidence>
<dbReference type="PRINTS" id="PR00813">
    <property type="entry name" value="BCTERIALGSPG"/>
</dbReference>
<dbReference type="RefSeq" id="WP_091568824.1">
    <property type="nucleotide sequence ID" value="NZ_FNHP01000004.1"/>
</dbReference>
<evidence type="ECO:0000313" key="14">
    <source>
        <dbReference type="Proteomes" id="UP000198552"/>
    </source>
</evidence>
<dbReference type="STRING" id="1527607.SAMN05428957_104113"/>
<accession>A0A1G9S5F0</accession>
<dbReference type="PANTHER" id="PTHR30093">
    <property type="entry name" value="GENERAL SECRETION PATHWAY PROTEIN G"/>
    <property type="match status" value="1"/>
</dbReference>
<sequence>MKHSALARRARGFTLIELLIVMVILGLLASLVGPRLFGQLDASKVKAARTQIEMAGAALDTYRLDMSRYPTTEEGLAALSEKPADTEAAARWRGPYLKKRVDKDPWGNSYVYKAPGEKADYELSSLGADGKEGGSGDAADIHSWE</sequence>
<evidence type="ECO:0000256" key="4">
    <source>
        <dbReference type="ARBA" id="ARBA00022475"/>
    </source>
</evidence>
<keyword evidence="9 11" id="KW-0472">Membrane</keyword>
<evidence type="ECO:0000259" key="12">
    <source>
        <dbReference type="Pfam" id="PF08334"/>
    </source>
</evidence>
<feature type="region of interest" description="Disordered" evidence="10">
    <location>
        <begin position="123"/>
        <end position="145"/>
    </location>
</feature>
<feature type="compositionally biased region" description="Basic and acidic residues" evidence="10">
    <location>
        <begin position="129"/>
        <end position="145"/>
    </location>
</feature>
<keyword evidence="4" id="KW-1003">Cell membrane</keyword>
<evidence type="ECO:0000256" key="10">
    <source>
        <dbReference type="SAM" id="MobiDB-lite"/>
    </source>
</evidence>
<dbReference type="AlphaFoldDB" id="A0A1G9S5F0"/>
<evidence type="ECO:0000256" key="5">
    <source>
        <dbReference type="ARBA" id="ARBA00022481"/>
    </source>
</evidence>
<evidence type="ECO:0000256" key="1">
    <source>
        <dbReference type="ARBA" id="ARBA00004377"/>
    </source>
</evidence>
<comment type="similarity">
    <text evidence="2">Belongs to the GSP G family.</text>
</comment>
<evidence type="ECO:0000313" key="13">
    <source>
        <dbReference type="EMBL" id="SDM30621.1"/>
    </source>
</evidence>
<dbReference type="GO" id="GO:0005886">
    <property type="term" value="C:plasma membrane"/>
    <property type="evidence" value="ECO:0007669"/>
    <property type="project" value="UniProtKB-SubCell"/>
</dbReference>
<dbReference type="InterPro" id="IPR045584">
    <property type="entry name" value="Pilin-like"/>
</dbReference>
<evidence type="ECO:0000256" key="7">
    <source>
        <dbReference type="ARBA" id="ARBA00022692"/>
    </source>
</evidence>
<dbReference type="NCBIfam" id="TIGR02532">
    <property type="entry name" value="IV_pilin_GFxxxE"/>
    <property type="match status" value="1"/>
</dbReference>
<dbReference type="OrthoDB" id="9795612at2"/>
<dbReference type="PANTHER" id="PTHR30093:SF45">
    <property type="entry name" value="TYPE II SECRETION SYSTEM CORE PROTEIN G"/>
    <property type="match status" value="1"/>
</dbReference>
<dbReference type="Pfam" id="PF07963">
    <property type="entry name" value="N_methyl"/>
    <property type="match status" value="1"/>
</dbReference>
<dbReference type="Pfam" id="PF08334">
    <property type="entry name" value="T2SSG"/>
    <property type="match status" value="1"/>
</dbReference>
<organism evidence="13 14">
    <name type="scientific">Oryzisolibacter propanilivorax</name>
    <dbReference type="NCBI Taxonomy" id="1527607"/>
    <lineage>
        <taxon>Bacteria</taxon>
        <taxon>Pseudomonadati</taxon>
        <taxon>Pseudomonadota</taxon>
        <taxon>Betaproteobacteria</taxon>
        <taxon>Burkholderiales</taxon>
        <taxon>Comamonadaceae</taxon>
        <taxon>Oryzisolibacter</taxon>
    </lineage>
</organism>
<feature type="transmembrane region" description="Helical" evidence="11">
    <location>
        <begin position="12"/>
        <end position="33"/>
    </location>
</feature>
<keyword evidence="7 11" id="KW-0812">Transmembrane</keyword>
<keyword evidence="14" id="KW-1185">Reference proteome</keyword>
<reference evidence="14" key="1">
    <citation type="submission" date="2016-10" db="EMBL/GenBank/DDBJ databases">
        <authorList>
            <person name="Varghese N."/>
            <person name="Submissions S."/>
        </authorList>
    </citation>
    <scope>NUCLEOTIDE SEQUENCE [LARGE SCALE GENOMIC DNA]</scope>
    <source>
        <strain evidence="14">EPL6</strain>
    </source>
</reference>
<dbReference type="EMBL" id="FNHP01000004">
    <property type="protein sequence ID" value="SDM30621.1"/>
    <property type="molecule type" value="Genomic_DNA"/>
</dbReference>
<name>A0A1G9S5F0_9BURK</name>
<dbReference type="InterPro" id="IPR010054">
    <property type="entry name" value="Type2_sec_GspG"/>
</dbReference>
<dbReference type="GO" id="GO:0015627">
    <property type="term" value="C:type II protein secretion system complex"/>
    <property type="evidence" value="ECO:0007669"/>
    <property type="project" value="InterPro"/>
</dbReference>
<dbReference type="Proteomes" id="UP000198552">
    <property type="component" value="Unassembled WGS sequence"/>
</dbReference>
<dbReference type="InterPro" id="IPR013545">
    <property type="entry name" value="T2SS_protein-GspG_C"/>
</dbReference>
<dbReference type="SUPFAM" id="SSF54523">
    <property type="entry name" value="Pili subunits"/>
    <property type="match status" value="1"/>
</dbReference>
<dbReference type="GO" id="GO:0015628">
    <property type="term" value="P:protein secretion by the type II secretion system"/>
    <property type="evidence" value="ECO:0007669"/>
    <property type="project" value="InterPro"/>
</dbReference>
<dbReference type="Gene3D" id="3.30.700.10">
    <property type="entry name" value="Glycoprotein, Type 4 Pilin"/>
    <property type="match status" value="1"/>
</dbReference>
<gene>
    <name evidence="13" type="ORF">SAMN05428957_104113</name>
</gene>
<comment type="subcellular location">
    <subcellularLocation>
        <location evidence="1">Cell inner membrane</location>
        <topology evidence="1">Single-pass membrane protein</topology>
    </subcellularLocation>
</comment>